<reference evidence="7 8" key="1">
    <citation type="journal article" date="2012" name="J. Bacteriol.">
        <title>Genome Sequence of Gallaecimonas xiamenensis Type Strain 3-C-1.</title>
        <authorList>
            <person name="Lai Q."/>
            <person name="Wang L."/>
            <person name="Wang W."/>
            <person name="Shao Z."/>
        </authorList>
    </citation>
    <scope>NUCLEOTIDE SEQUENCE [LARGE SCALE GENOMIC DNA]</scope>
    <source>
        <strain evidence="7 8">3-C-1</strain>
    </source>
</reference>
<sequence>MKKAKYLDALAPLQRELVQLQQWVQAQGLRVVVLFEGRDAAGKGGIIKTLTQHLNPRHVKVVALGVPTEREQSQWYFQRYSAHLPAAGELVLFDRSWYNRAGVEKVMGFCNDEEYERFLVSCPVFEKMLVDDGIVLIKYWLNVSPEEQERRFQARLDNPLKRWKFSKMDLEGRERWQAYAKARDRMLDATDSGHCPWYIIDANDKKKARLNCISHLLGLLPYRPQPYPQVTLGDVKGKELPPGKDRHWIPEPY</sequence>
<evidence type="ECO:0000256" key="3">
    <source>
        <dbReference type="ARBA" id="ARBA00022777"/>
    </source>
</evidence>
<dbReference type="GO" id="GO:0006793">
    <property type="term" value="P:phosphorus metabolic process"/>
    <property type="evidence" value="ECO:0007669"/>
    <property type="project" value="InterPro"/>
</dbReference>
<evidence type="ECO:0000256" key="5">
    <source>
        <dbReference type="SAM" id="MobiDB-lite"/>
    </source>
</evidence>
<dbReference type="EC" id="2.7.4.-" evidence="4"/>
<dbReference type="STRING" id="745411.B3C1_08496"/>
<dbReference type="InterPro" id="IPR027417">
    <property type="entry name" value="P-loop_NTPase"/>
</dbReference>
<accession>K2JI63</accession>
<dbReference type="PATRIC" id="fig|745411.4.peg.1658"/>
<feature type="compositionally biased region" description="Basic and acidic residues" evidence="5">
    <location>
        <begin position="235"/>
        <end position="253"/>
    </location>
</feature>
<evidence type="ECO:0000259" key="6">
    <source>
        <dbReference type="Pfam" id="PF03976"/>
    </source>
</evidence>
<dbReference type="PANTHER" id="PTHR34383:SF1">
    <property type="entry name" value="ADP-POLYPHOSPHATE PHOSPHOTRANSFERASE"/>
    <property type="match status" value="1"/>
</dbReference>
<dbReference type="PANTHER" id="PTHR34383">
    <property type="entry name" value="POLYPHOSPHATE:AMP PHOSPHOTRANSFERASE-RELATED"/>
    <property type="match status" value="1"/>
</dbReference>
<dbReference type="Gene3D" id="3.40.50.300">
    <property type="entry name" value="P-loop containing nucleotide triphosphate hydrolases"/>
    <property type="match status" value="1"/>
</dbReference>
<dbReference type="Proteomes" id="UP000006755">
    <property type="component" value="Unassembled WGS sequence"/>
</dbReference>
<keyword evidence="8" id="KW-1185">Reference proteome</keyword>
<comment type="similarity">
    <text evidence="1 4">Belongs to the polyphosphate kinase 2 (PPK2) family. Class I subfamily.</text>
</comment>
<feature type="domain" description="Polyphosphate kinase-2-related" evidence="6">
    <location>
        <begin position="2"/>
        <end position="223"/>
    </location>
</feature>
<protein>
    <recommendedName>
        <fullName evidence="4">ADP/GDP-polyphosphate phosphotransferase</fullName>
        <ecNumber evidence="4">2.7.4.-</ecNumber>
    </recommendedName>
    <alternativeName>
        <fullName evidence="4">Polyphosphate kinase PPK2</fullName>
    </alternativeName>
</protein>
<gene>
    <name evidence="7" type="ORF">B3C1_08496</name>
</gene>
<keyword evidence="2 4" id="KW-0808">Transferase</keyword>
<feature type="region of interest" description="Disordered" evidence="5">
    <location>
        <begin position="233"/>
        <end position="253"/>
    </location>
</feature>
<proteinExistence type="inferred from homology"/>
<dbReference type="PIRSF" id="PIRSF028756">
    <property type="entry name" value="PPK2_prd"/>
    <property type="match status" value="1"/>
</dbReference>
<organism evidence="7 8">
    <name type="scientific">Gallaecimonas xiamenensis 3-C-1</name>
    <dbReference type="NCBI Taxonomy" id="745411"/>
    <lineage>
        <taxon>Bacteria</taxon>
        <taxon>Pseudomonadati</taxon>
        <taxon>Pseudomonadota</taxon>
        <taxon>Gammaproteobacteria</taxon>
        <taxon>Enterobacterales</taxon>
        <taxon>Gallaecimonadaceae</taxon>
        <taxon>Gallaecimonas</taxon>
    </lineage>
</organism>
<dbReference type="AlphaFoldDB" id="K2JI63"/>
<evidence type="ECO:0000256" key="1">
    <source>
        <dbReference type="ARBA" id="ARBA00009924"/>
    </source>
</evidence>
<dbReference type="GO" id="GO:0008976">
    <property type="term" value="F:polyphosphate kinase activity"/>
    <property type="evidence" value="ECO:0007669"/>
    <property type="project" value="UniProtKB-UniRule"/>
</dbReference>
<keyword evidence="3 4" id="KW-0418">Kinase</keyword>
<dbReference type="SUPFAM" id="SSF52540">
    <property type="entry name" value="P-loop containing nucleoside triphosphate hydrolases"/>
    <property type="match status" value="1"/>
</dbReference>
<dbReference type="InterPro" id="IPR016898">
    <property type="entry name" value="Polyphosphate_phosphotransfera"/>
</dbReference>
<comment type="function">
    <text evidence="4">Uses inorganic polyphosphate (polyP) as a donor to convert GDP to GTP or ADP to ATP.</text>
</comment>
<comment type="caution">
    <text evidence="7">The sequence shown here is derived from an EMBL/GenBank/DDBJ whole genome shotgun (WGS) entry which is preliminary data.</text>
</comment>
<evidence type="ECO:0000256" key="2">
    <source>
        <dbReference type="ARBA" id="ARBA00022679"/>
    </source>
</evidence>
<dbReference type="InterPro" id="IPR022486">
    <property type="entry name" value="PPK2_PA0141"/>
</dbReference>
<dbReference type="NCBIfam" id="TIGR03707">
    <property type="entry name" value="PPK2_P_aer"/>
    <property type="match status" value="1"/>
</dbReference>
<dbReference type="EMBL" id="AMRI01000010">
    <property type="protein sequence ID" value="EKE74913.1"/>
    <property type="molecule type" value="Genomic_DNA"/>
</dbReference>
<evidence type="ECO:0000256" key="4">
    <source>
        <dbReference type="RuleBase" id="RU369062"/>
    </source>
</evidence>
<dbReference type="eggNOG" id="COG2326">
    <property type="taxonomic scope" value="Bacteria"/>
</dbReference>
<evidence type="ECO:0000313" key="7">
    <source>
        <dbReference type="EMBL" id="EKE74913.1"/>
    </source>
</evidence>
<name>K2JI63_9GAMM</name>
<comment type="subunit">
    <text evidence="4">Homotetramer.</text>
</comment>
<dbReference type="InterPro" id="IPR022488">
    <property type="entry name" value="PPK2-related"/>
</dbReference>
<dbReference type="Pfam" id="PF03976">
    <property type="entry name" value="PPK2"/>
    <property type="match status" value="1"/>
</dbReference>
<evidence type="ECO:0000313" key="8">
    <source>
        <dbReference type="Proteomes" id="UP000006755"/>
    </source>
</evidence>